<keyword evidence="1" id="KW-0812">Transmembrane</keyword>
<proteinExistence type="predicted"/>
<protein>
    <submittedName>
        <fullName evidence="3">Uncharacterized protein</fullName>
    </submittedName>
</protein>
<dbReference type="InParanoid" id="F0ZF19"/>
<dbReference type="Proteomes" id="UP000001064">
    <property type="component" value="Unassembled WGS sequence"/>
</dbReference>
<dbReference type="RefSeq" id="XP_003286009.1">
    <property type="nucleotide sequence ID" value="XM_003285961.1"/>
</dbReference>
<dbReference type="VEuPathDB" id="AmoebaDB:DICPUDRAFT_76918"/>
<dbReference type="EMBL" id="GL870999">
    <property type="protein sequence ID" value="EGC37445.1"/>
    <property type="molecule type" value="Genomic_DNA"/>
</dbReference>
<feature type="signal peptide" evidence="2">
    <location>
        <begin position="1"/>
        <end position="25"/>
    </location>
</feature>
<keyword evidence="1" id="KW-0472">Membrane</keyword>
<dbReference type="KEGG" id="dpp:DICPUDRAFT_76918"/>
<evidence type="ECO:0000256" key="1">
    <source>
        <dbReference type="SAM" id="Phobius"/>
    </source>
</evidence>
<dbReference type="AlphaFoldDB" id="F0ZF19"/>
<feature type="chain" id="PRO_5003265068" evidence="2">
    <location>
        <begin position="26"/>
        <end position="173"/>
    </location>
</feature>
<keyword evidence="1" id="KW-1133">Transmembrane helix</keyword>
<keyword evidence="2" id="KW-0732">Signal</keyword>
<name>F0ZF19_DICPU</name>
<evidence type="ECO:0000313" key="3">
    <source>
        <dbReference type="EMBL" id="EGC37445.1"/>
    </source>
</evidence>
<accession>F0ZF19</accession>
<evidence type="ECO:0000313" key="4">
    <source>
        <dbReference type="Proteomes" id="UP000001064"/>
    </source>
</evidence>
<organism evidence="3 4">
    <name type="scientific">Dictyostelium purpureum</name>
    <name type="common">Slime mold</name>
    <dbReference type="NCBI Taxonomy" id="5786"/>
    <lineage>
        <taxon>Eukaryota</taxon>
        <taxon>Amoebozoa</taxon>
        <taxon>Evosea</taxon>
        <taxon>Eumycetozoa</taxon>
        <taxon>Dictyostelia</taxon>
        <taxon>Dictyosteliales</taxon>
        <taxon>Dictyosteliaceae</taxon>
        <taxon>Dictyostelium</taxon>
    </lineage>
</organism>
<feature type="transmembrane region" description="Helical" evidence="1">
    <location>
        <begin position="72"/>
        <end position="91"/>
    </location>
</feature>
<sequence length="173" mass="19483">MSKVKTLTLAFALIFLVLLCYQVLTGTGSGVTYREIPCSEIEGMAIRVFGNSADDFGICRCVRSTERKVVRFLYFIIHLNISVFAFISILFKQSKINLILMAGFACERALGFYTFDDKIINDYNFQYCLVLGNSASATKNSASIDKYKFLSFPHKESKSSKLKPTIFLCKLSL</sequence>
<dbReference type="GeneID" id="10499805"/>
<reference evidence="4" key="1">
    <citation type="journal article" date="2011" name="Genome Biol.">
        <title>Comparative genomics of the social amoebae Dictyostelium discoideum and Dictyostelium purpureum.</title>
        <authorList>
            <consortium name="US DOE Joint Genome Institute (JGI-PGF)"/>
            <person name="Sucgang R."/>
            <person name="Kuo A."/>
            <person name="Tian X."/>
            <person name="Salerno W."/>
            <person name="Parikh A."/>
            <person name="Feasley C.L."/>
            <person name="Dalin E."/>
            <person name="Tu H."/>
            <person name="Huang E."/>
            <person name="Barry K."/>
            <person name="Lindquist E."/>
            <person name="Shapiro H."/>
            <person name="Bruce D."/>
            <person name="Schmutz J."/>
            <person name="Salamov A."/>
            <person name="Fey P."/>
            <person name="Gaudet P."/>
            <person name="Anjard C."/>
            <person name="Babu M.M."/>
            <person name="Basu S."/>
            <person name="Bushmanova Y."/>
            <person name="van der Wel H."/>
            <person name="Katoh-Kurasawa M."/>
            <person name="Dinh C."/>
            <person name="Coutinho P.M."/>
            <person name="Saito T."/>
            <person name="Elias M."/>
            <person name="Schaap P."/>
            <person name="Kay R.R."/>
            <person name="Henrissat B."/>
            <person name="Eichinger L."/>
            <person name="Rivero F."/>
            <person name="Putnam N.H."/>
            <person name="West C.M."/>
            <person name="Loomis W.F."/>
            <person name="Chisholm R.L."/>
            <person name="Shaulsky G."/>
            <person name="Strassmann J.E."/>
            <person name="Queller D.C."/>
            <person name="Kuspa A."/>
            <person name="Grigoriev I.V."/>
        </authorList>
    </citation>
    <scope>NUCLEOTIDE SEQUENCE [LARGE SCALE GENOMIC DNA]</scope>
    <source>
        <strain evidence="4">QSDP1</strain>
    </source>
</reference>
<gene>
    <name evidence="3" type="ORF">DICPUDRAFT_76918</name>
</gene>
<evidence type="ECO:0000256" key="2">
    <source>
        <dbReference type="SAM" id="SignalP"/>
    </source>
</evidence>
<keyword evidence="4" id="KW-1185">Reference proteome</keyword>